<dbReference type="Proteomes" id="UP000006281">
    <property type="component" value="Chromosome"/>
</dbReference>
<keyword evidence="2" id="KW-0378">Hydrolase</keyword>
<evidence type="ECO:0000256" key="2">
    <source>
        <dbReference type="ARBA" id="ARBA00022806"/>
    </source>
</evidence>
<keyword evidence="6" id="KW-1185">Reference proteome</keyword>
<dbReference type="STRING" id="1179773.BN6_20540"/>
<keyword evidence="3" id="KW-0234">DNA repair</keyword>
<feature type="domain" description="PD-(D/E)XK endonuclease-like" evidence="4">
    <location>
        <begin position="296"/>
        <end position="537"/>
    </location>
</feature>
<keyword evidence="2" id="KW-0067">ATP-binding</keyword>
<dbReference type="EMBL" id="HE804045">
    <property type="protein sequence ID" value="CCH29375.1"/>
    <property type="molecule type" value="Genomic_DNA"/>
</dbReference>
<keyword evidence="1" id="KW-0227">DNA damage</keyword>
<dbReference type="OrthoDB" id="3588062at2"/>
<dbReference type="Pfam" id="PF12705">
    <property type="entry name" value="PDDEXK_1"/>
    <property type="match status" value="1"/>
</dbReference>
<dbReference type="GO" id="GO:0004386">
    <property type="term" value="F:helicase activity"/>
    <property type="evidence" value="ECO:0007669"/>
    <property type="project" value="UniProtKB-KW"/>
</dbReference>
<dbReference type="PATRIC" id="fig|1179773.3.peg.2056"/>
<dbReference type="AlphaFoldDB" id="K0JQ21"/>
<evidence type="ECO:0000313" key="6">
    <source>
        <dbReference type="Proteomes" id="UP000006281"/>
    </source>
</evidence>
<keyword evidence="2" id="KW-0347">Helicase</keyword>
<name>K0JQ21_SACES</name>
<dbReference type="InterPro" id="IPR038726">
    <property type="entry name" value="PDDEXK_AddAB-type"/>
</dbReference>
<reference evidence="5 6" key="1">
    <citation type="journal article" date="2012" name="BMC Genomics">
        <title>Complete genome sequence of Saccharothrix espanaensis DSM 44229T and comparison to the other completely sequenced Pseudonocardiaceae.</title>
        <authorList>
            <person name="Strobel T."/>
            <person name="Al-Dilaimi A."/>
            <person name="Blom J."/>
            <person name="Gessner A."/>
            <person name="Kalinowski J."/>
            <person name="Luzhetska M."/>
            <person name="Puhler A."/>
            <person name="Szczepanowski R."/>
            <person name="Bechthold A."/>
            <person name="Ruckert C."/>
        </authorList>
    </citation>
    <scope>NUCLEOTIDE SEQUENCE [LARGE SCALE GENOMIC DNA]</scope>
    <source>
        <strain evidence="6">ATCC 51144 / DSM 44229 / JCM 9112 / NBRC 15066 / NRRL 15764</strain>
    </source>
</reference>
<dbReference type="BioCyc" id="SESP1179773:BN6_RS10055-MONOMER"/>
<accession>K0JQ21</accession>
<dbReference type="eggNOG" id="COG2887">
    <property type="taxonomic scope" value="Bacteria"/>
</dbReference>
<keyword evidence="2" id="KW-0547">Nucleotide-binding</keyword>
<evidence type="ECO:0000259" key="4">
    <source>
        <dbReference type="Pfam" id="PF12705"/>
    </source>
</evidence>
<organism evidence="5 6">
    <name type="scientific">Saccharothrix espanaensis (strain ATCC 51144 / DSM 44229 / JCM 9112 / NBRC 15066 / NRRL 15764)</name>
    <dbReference type="NCBI Taxonomy" id="1179773"/>
    <lineage>
        <taxon>Bacteria</taxon>
        <taxon>Bacillati</taxon>
        <taxon>Actinomycetota</taxon>
        <taxon>Actinomycetes</taxon>
        <taxon>Pseudonocardiales</taxon>
        <taxon>Pseudonocardiaceae</taxon>
        <taxon>Saccharothrix</taxon>
    </lineage>
</organism>
<evidence type="ECO:0000256" key="1">
    <source>
        <dbReference type="ARBA" id="ARBA00022763"/>
    </source>
</evidence>
<evidence type="ECO:0000256" key="3">
    <source>
        <dbReference type="ARBA" id="ARBA00023204"/>
    </source>
</evidence>
<dbReference type="KEGG" id="sesp:BN6_20540"/>
<dbReference type="GO" id="GO:0006281">
    <property type="term" value="P:DNA repair"/>
    <property type="evidence" value="ECO:0007669"/>
    <property type="project" value="UniProtKB-KW"/>
</dbReference>
<proteinExistence type="predicted"/>
<evidence type="ECO:0000313" key="5">
    <source>
        <dbReference type="EMBL" id="CCH29375.1"/>
    </source>
</evidence>
<protein>
    <recommendedName>
        <fullName evidence="4">PD-(D/E)XK endonuclease-like domain-containing protein</fullName>
    </recommendedName>
</protein>
<dbReference type="HOGENOM" id="CLU_037517_0_0_11"/>
<sequence>MVAWTAPAGVAGDDRLWRVRPFDVRQGGQTCPQRRAVGMRPALRVESEVLPVRQAGATTALGKVLDYVEHDGYSVGEALQHWQRHADRSPPPMLVGWVAKAVRHYLSASAGIAWGQALPDESELTPVSRNWGRRRQFDVGDGGEVTHEEVVSGRRFEGSGVRELRLLRTRSVRDRARDEAEIALVAGVVASAGVVLSGMWEKRPLALRSAPGPHRVRVVEIGCSDGSYNVLFEGTTQQAHEKYRRDAEPAVVDAASGIGYLPGPDCGGCDLIGLCPAVPVRPGLLGVDGSSLPRRSWSLSSGRSFDECPARLVAERLFLPRERTAEDSDYTRRGQAVHAWLEDLHRREPARTCATDEIPPTPDEWSAGRWSVAGEQARLGVQMIADHTLTCALRGPAGHVEAHPELPVVVFDSKANVVVVAKMDLLYRSGDVWSVRETKTVSALDESDLLTQFPQLALAVVLSAEDGIQAGERVRVELERLSASGPVTGELDVDDPEVVAAARTVVRARAEAWHASPSLTAKPGKVCTTCPFNQWCPESKA</sequence>
<gene>
    <name evidence="5" type="ordered locus">BN6_20540</name>
</gene>